<keyword evidence="7 10" id="KW-0235">DNA replication</keyword>
<dbReference type="OrthoDB" id="8421503at2"/>
<dbReference type="InterPro" id="IPR001001">
    <property type="entry name" value="DNA_polIII_beta"/>
</dbReference>
<evidence type="ECO:0000256" key="10">
    <source>
        <dbReference type="PIRNR" id="PIRNR000804"/>
    </source>
</evidence>
<evidence type="ECO:0000259" key="13">
    <source>
        <dbReference type="Pfam" id="PF02768"/>
    </source>
</evidence>
<evidence type="ECO:0000256" key="6">
    <source>
        <dbReference type="ARBA" id="ARBA00022695"/>
    </source>
</evidence>
<gene>
    <name evidence="14" type="primary">dnaN</name>
    <name evidence="14" type="ORF">EET67_05000</name>
</gene>
<dbReference type="InterPro" id="IPR046938">
    <property type="entry name" value="DNA_clamp_sf"/>
</dbReference>
<accession>A0A432V9Z2</accession>
<dbReference type="Pfam" id="PF02768">
    <property type="entry name" value="DNA_pol3_beta_3"/>
    <property type="match status" value="1"/>
</dbReference>
<evidence type="ECO:0000259" key="11">
    <source>
        <dbReference type="Pfam" id="PF00712"/>
    </source>
</evidence>
<dbReference type="PIRSF" id="PIRSF000804">
    <property type="entry name" value="DNA_pol_III_b"/>
    <property type="match status" value="1"/>
</dbReference>
<dbReference type="Gene3D" id="3.70.10.10">
    <property type="match status" value="1"/>
</dbReference>
<comment type="function">
    <text evidence="10">Confers DNA tethering and processivity to DNA polymerases and other proteins. Acts as a clamp, forming a ring around DNA (a reaction catalyzed by the clamp-loading complex) which diffuses in an ATP-independent manner freely and bidirectionally along dsDNA. Initially characterized for its ability to contact the catalytic subunit of DNA polymerase III (Pol III), a complex, multichain enzyme responsible for most of the replicative synthesis in bacteria; Pol III exhibits 3'-5' exonuclease proofreading activity. The beta chain is required for initiation of replication as well as for processivity of DNA replication.</text>
</comment>
<name>A0A432V9Z2_9HYPH</name>
<comment type="similarity">
    <text evidence="2 10">Belongs to the beta sliding clamp family.</text>
</comment>
<dbReference type="InterPro" id="IPR022634">
    <property type="entry name" value="DNA_polIII_beta_N"/>
</dbReference>
<dbReference type="Proteomes" id="UP000281647">
    <property type="component" value="Unassembled WGS sequence"/>
</dbReference>
<dbReference type="Gene3D" id="3.10.150.10">
    <property type="entry name" value="DNA Polymerase III, subunit A, domain 2"/>
    <property type="match status" value="1"/>
</dbReference>
<dbReference type="Pfam" id="PF02767">
    <property type="entry name" value="DNA_pol3_beta_2"/>
    <property type="match status" value="1"/>
</dbReference>
<feature type="domain" description="DNA polymerase III beta sliding clamp N-terminal" evidence="11">
    <location>
        <begin position="2"/>
        <end position="115"/>
    </location>
</feature>
<dbReference type="CDD" id="cd00140">
    <property type="entry name" value="beta_clamp"/>
    <property type="match status" value="1"/>
</dbReference>
<dbReference type="SMART" id="SM00480">
    <property type="entry name" value="POL3Bc"/>
    <property type="match status" value="1"/>
</dbReference>
<dbReference type="GO" id="GO:0003677">
    <property type="term" value="F:DNA binding"/>
    <property type="evidence" value="ECO:0007669"/>
    <property type="project" value="UniProtKB-UniRule"/>
</dbReference>
<evidence type="ECO:0000256" key="8">
    <source>
        <dbReference type="ARBA" id="ARBA00022932"/>
    </source>
</evidence>
<dbReference type="InterPro" id="IPR022635">
    <property type="entry name" value="DNA_polIII_beta_C"/>
</dbReference>
<comment type="subcellular location">
    <subcellularLocation>
        <location evidence="1 10">Cytoplasm</location>
    </subcellularLocation>
</comment>
<reference evidence="14 15" key="1">
    <citation type="submission" date="2018-11" db="EMBL/GenBank/DDBJ databases">
        <title>Pseudaminobacter arsenicus sp. nov., an arsenic-resistant bacterium isolated from arsenic-rich aquifers.</title>
        <authorList>
            <person name="Mu Y."/>
        </authorList>
    </citation>
    <scope>NUCLEOTIDE SEQUENCE [LARGE SCALE GENOMIC DNA]</scope>
    <source>
        <strain evidence="14 15">CB3</strain>
    </source>
</reference>
<dbReference type="NCBIfam" id="TIGR00663">
    <property type="entry name" value="dnan"/>
    <property type="match status" value="1"/>
</dbReference>
<dbReference type="GO" id="GO:0009360">
    <property type="term" value="C:DNA polymerase III complex"/>
    <property type="evidence" value="ECO:0007669"/>
    <property type="project" value="InterPro"/>
</dbReference>
<keyword evidence="6 10" id="KW-0548">Nucleotidyltransferase</keyword>
<evidence type="ECO:0000256" key="3">
    <source>
        <dbReference type="ARBA" id="ARBA00021035"/>
    </source>
</evidence>
<dbReference type="GO" id="GO:0003887">
    <property type="term" value="F:DNA-directed DNA polymerase activity"/>
    <property type="evidence" value="ECO:0007669"/>
    <property type="project" value="UniProtKB-UniRule"/>
</dbReference>
<feature type="domain" description="DNA polymerase III beta sliding clamp central" evidence="12">
    <location>
        <begin position="131"/>
        <end position="228"/>
    </location>
</feature>
<evidence type="ECO:0000256" key="4">
    <source>
        <dbReference type="ARBA" id="ARBA00022490"/>
    </source>
</evidence>
<keyword evidence="15" id="KW-1185">Reference proteome</keyword>
<dbReference type="InterPro" id="IPR022637">
    <property type="entry name" value="DNA_polIII_beta_cen"/>
</dbReference>
<evidence type="ECO:0000256" key="2">
    <source>
        <dbReference type="ARBA" id="ARBA00010752"/>
    </source>
</evidence>
<dbReference type="GO" id="GO:0006271">
    <property type="term" value="P:DNA strand elongation involved in DNA replication"/>
    <property type="evidence" value="ECO:0007669"/>
    <property type="project" value="TreeGrafter"/>
</dbReference>
<evidence type="ECO:0000256" key="9">
    <source>
        <dbReference type="ARBA" id="ARBA00023125"/>
    </source>
</evidence>
<organism evidence="14 15">
    <name type="scientific">Borborobacter arsenicus</name>
    <dbReference type="NCBI Taxonomy" id="1851146"/>
    <lineage>
        <taxon>Bacteria</taxon>
        <taxon>Pseudomonadati</taxon>
        <taxon>Pseudomonadota</taxon>
        <taxon>Alphaproteobacteria</taxon>
        <taxon>Hyphomicrobiales</taxon>
        <taxon>Phyllobacteriaceae</taxon>
        <taxon>Borborobacter</taxon>
    </lineage>
</organism>
<dbReference type="GO" id="GO:0008408">
    <property type="term" value="F:3'-5' exonuclease activity"/>
    <property type="evidence" value="ECO:0007669"/>
    <property type="project" value="InterPro"/>
</dbReference>
<sequence length="350" mass="36908">MRCARHDLARLLGSVTKAVSSRNTIPVLATVRLVADGQKLTATATNLDLEISGSIEADTPEPLEACVDAKLLSAAVGKASSEDLTIEAEPGNIVVKSGRSRTKLPALPVDDFPTMEAGKFATEFEADPAALLAPVAFAMSDEQTRFYLCGAYLEPTAVTATNGHKLITIAQVLPEFDPSIGAGVIVPAETVHLAPKGTAKIRLSERMIQFVTDDVTLTSKLVDGSFPDYRRVVPTTRENVAVFDNATMKAAADRVAIVSQDKTPSVRLDLTAEEITLTARGSGEANDVVSCAYDGPEQAVGFNARYLAEVLGSLPAGEVRMAVNDCMGPVVFTSDAAPGCVVVCMPQRVS</sequence>
<keyword evidence="4 10" id="KW-0963">Cytoplasm</keyword>
<dbReference type="GO" id="GO:0005737">
    <property type="term" value="C:cytoplasm"/>
    <property type="evidence" value="ECO:0007669"/>
    <property type="project" value="UniProtKB-SubCell"/>
</dbReference>
<evidence type="ECO:0000259" key="12">
    <source>
        <dbReference type="Pfam" id="PF02767"/>
    </source>
</evidence>
<dbReference type="PANTHER" id="PTHR30478">
    <property type="entry name" value="DNA POLYMERASE III SUBUNIT BETA"/>
    <property type="match status" value="1"/>
</dbReference>
<dbReference type="EMBL" id="RKST01000003">
    <property type="protein sequence ID" value="RUM99001.1"/>
    <property type="molecule type" value="Genomic_DNA"/>
</dbReference>
<feature type="domain" description="DNA polymerase III beta sliding clamp C-terminal" evidence="13">
    <location>
        <begin position="230"/>
        <end position="348"/>
    </location>
</feature>
<dbReference type="Pfam" id="PF00712">
    <property type="entry name" value="DNA_pol3_beta"/>
    <property type="match status" value="1"/>
</dbReference>
<comment type="caution">
    <text evidence="14">The sequence shown here is derived from an EMBL/GenBank/DDBJ whole genome shotgun (WGS) entry which is preliminary data.</text>
</comment>
<evidence type="ECO:0000256" key="7">
    <source>
        <dbReference type="ARBA" id="ARBA00022705"/>
    </source>
</evidence>
<dbReference type="RefSeq" id="WP_128624504.1">
    <property type="nucleotide sequence ID" value="NZ_ML133508.1"/>
</dbReference>
<keyword evidence="9" id="KW-0238">DNA-binding</keyword>
<evidence type="ECO:0000256" key="1">
    <source>
        <dbReference type="ARBA" id="ARBA00004496"/>
    </source>
</evidence>
<keyword evidence="8 10" id="KW-0239">DNA-directed DNA polymerase</keyword>
<evidence type="ECO:0000313" key="14">
    <source>
        <dbReference type="EMBL" id="RUM99001.1"/>
    </source>
</evidence>
<keyword evidence="5 10" id="KW-0808">Transferase</keyword>
<protein>
    <recommendedName>
        <fullName evidence="3 10">Beta sliding clamp</fullName>
    </recommendedName>
</protein>
<evidence type="ECO:0000313" key="15">
    <source>
        <dbReference type="Proteomes" id="UP000281647"/>
    </source>
</evidence>
<dbReference type="SUPFAM" id="SSF55979">
    <property type="entry name" value="DNA clamp"/>
    <property type="match status" value="3"/>
</dbReference>
<comment type="subunit">
    <text evidence="10">Forms a ring-shaped head-to-tail homodimer around DNA.</text>
</comment>
<evidence type="ECO:0000256" key="5">
    <source>
        <dbReference type="ARBA" id="ARBA00022679"/>
    </source>
</evidence>
<proteinExistence type="inferred from homology"/>
<dbReference type="AlphaFoldDB" id="A0A432V9Z2"/>
<dbReference type="PANTHER" id="PTHR30478:SF0">
    <property type="entry name" value="BETA SLIDING CLAMP"/>
    <property type="match status" value="1"/>
</dbReference>